<dbReference type="AlphaFoldDB" id="A0A7M7NC37"/>
<proteinExistence type="predicted"/>
<dbReference type="Proteomes" id="UP000007110">
    <property type="component" value="Unassembled WGS sequence"/>
</dbReference>
<dbReference type="InParanoid" id="A0A7M7NC37"/>
<feature type="domain" description="Reverse transcriptase" evidence="1">
    <location>
        <begin position="1"/>
        <end position="271"/>
    </location>
</feature>
<dbReference type="Pfam" id="PF00078">
    <property type="entry name" value="RVT_1"/>
    <property type="match status" value="1"/>
</dbReference>
<evidence type="ECO:0000313" key="3">
    <source>
        <dbReference type="Proteomes" id="UP000007110"/>
    </source>
</evidence>
<dbReference type="InterPro" id="IPR043502">
    <property type="entry name" value="DNA/RNA_pol_sf"/>
</dbReference>
<reference evidence="2" key="2">
    <citation type="submission" date="2021-01" db="UniProtKB">
        <authorList>
            <consortium name="EnsemblMetazoa"/>
        </authorList>
    </citation>
    <scope>IDENTIFICATION</scope>
</reference>
<dbReference type="PANTHER" id="PTHR47027">
    <property type="entry name" value="REVERSE TRANSCRIPTASE DOMAIN-CONTAINING PROTEIN"/>
    <property type="match status" value="1"/>
</dbReference>
<organism evidence="2 3">
    <name type="scientific">Strongylocentrotus purpuratus</name>
    <name type="common">Purple sea urchin</name>
    <dbReference type="NCBI Taxonomy" id="7668"/>
    <lineage>
        <taxon>Eukaryota</taxon>
        <taxon>Metazoa</taxon>
        <taxon>Echinodermata</taxon>
        <taxon>Eleutherozoa</taxon>
        <taxon>Echinozoa</taxon>
        <taxon>Echinoidea</taxon>
        <taxon>Euechinoidea</taxon>
        <taxon>Echinacea</taxon>
        <taxon>Camarodonta</taxon>
        <taxon>Echinidea</taxon>
        <taxon>Strongylocentrotidae</taxon>
        <taxon>Strongylocentrotus</taxon>
    </lineage>
</organism>
<dbReference type="CDD" id="cd01650">
    <property type="entry name" value="RT_nLTR_like"/>
    <property type="match status" value="1"/>
</dbReference>
<evidence type="ECO:0000259" key="1">
    <source>
        <dbReference type="PROSITE" id="PS50878"/>
    </source>
</evidence>
<dbReference type="PANTHER" id="PTHR47027:SF20">
    <property type="entry name" value="REVERSE TRANSCRIPTASE-LIKE PROTEIN WITH RNA-DIRECTED DNA POLYMERASE DOMAIN"/>
    <property type="match status" value="1"/>
</dbReference>
<dbReference type="GeneID" id="115921254"/>
<dbReference type="SUPFAM" id="SSF56672">
    <property type="entry name" value="DNA/RNA polymerases"/>
    <property type="match status" value="1"/>
</dbReference>
<accession>A0A7M7NC37</accession>
<protein>
    <recommendedName>
        <fullName evidence="1">Reverse transcriptase domain-containing protein</fullName>
    </recommendedName>
</protein>
<dbReference type="OrthoDB" id="410104at2759"/>
<evidence type="ECO:0000313" key="2">
    <source>
        <dbReference type="EnsemblMetazoa" id="XP_030834414"/>
    </source>
</evidence>
<dbReference type="KEGG" id="spu:115921254"/>
<dbReference type="InterPro" id="IPR000477">
    <property type="entry name" value="RT_dom"/>
</dbReference>
<sequence>MNNPSAHNKKSYTKLNKAVKYEVKKWKKKILGTEVEEIELAQAKNNSHELFQMVLMRIQGTIENHLTEEQCGFRSCRGTTDVVFAVRQTIEKARERRIPIHMNCVDFKAAFDTIWREALWKCLRSIGVDKSLVDLIESMYKQTKWSVMVNGKITEWFDVIAGVRQGCLLSPSLSNPFLEYVMKDIQQLDSGIQMGDMRINNIRYADDTTLMELVFENLQISTNELEKACRRWDMKINATKSEFMTEDQQDILLNNTNIEKVEKFVFLGSKVPSIEEDVKRHISRRLKVRIYRALILPIATYGAESWTLRKSDRNKLEVFEMRCLRTTLGVHLLDKISNDEIRQRLDVPSTKCEEIIKRRLIWFGHVLRMPHHCLPYQAFQNDFNGRRPRGRLTKRWTRFDAMWDYPHKRQSNEPRTDQTGA</sequence>
<keyword evidence="3" id="KW-1185">Reference proteome</keyword>
<dbReference type="RefSeq" id="XP_030834414.1">
    <property type="nucleotide sequence ID" value="XM_030978554.1"/>
</dbReference>
<reference evidence="3" key="1">
    <citation type="submission" date="2015-02" db="EMBL/GenBank/DDBJ databases">
        <title>Genome sequencing for Strongylocentrotus purpuratus.</title>
        <authorList>
            <person name="Murali S."/>
            <person name="Liu Y."/>
            <person name="Vee V."/>
            <person name="English A."/>
            <person name="Wang M."/>
            <person name="Skinner E."/>
            <person name="Han Y."/>
            <person name="Muzny D.M."/>
            <person name="Worley K.C."/>
            <person name="Gibbs R.A."/>
        </authorList>
    </citation>
    <scope>NUCLEOTIDE SEQUENCE</scope>
</reference>
<name>A0A7M7NC37_STRPU</name>
<dbReference type="PROSITE" id="PS50878">
    <property type="entry name" value="RT_POL"/>
    <property type="match status" value="1"/>
</dbReference>
<dbReference type="EnsemblMetazoa" id="XM_030978554">
    <property type="protein sequence ID" value="XP_030834414"/>
    <property type="gene ID" value="LOC115921254"/>
</dbReference>
<dbReference type="OMA" id="PITSWEG"/>